<dbReference type="OrthoDB" id="9813411at2"/>
<dbReference type="PANTHER" id="PTHR47755:SF1">
    <property type="entry name" value="CELL DIVISION PROTEIN FTSX"/>
    <property type="match status" value="1"/>
</dbReference>
<evidence type="ECO:0000259" key="3">
    <source>
        <dbReference type="Pfam" id="PF18075"/>
    </source>
</evidence>
<gene>
    <name evidence="4" type="ORF">FSB75_17005</name>
</gene>
<dbReference type="AlphaFoldDB" id="A0A5B8ULI3"/>
<keyword evidence="1" id="KW-0132">Cell division</keyword>
<dbReference type="InterPro" id="IPR040690">
    <property type="entry name" value="FtsX_ECD"/>
</dbReference>
<feature type="transmembrane region" description="Helical" evidence="2">
    <location>
        <begin position="166"/>
        <end position="185"/>
    </location>
</feature>
<sequence length="294" mass="33027">MAQIGKASSKRGKPSYVMSIIGVTLVLFLLGIVGWLVINANKLGDYIKGNVEVRAFLRGDLNAKDSTVLMQQIASKPYVREVKYVNKEAAKEMYLAGEGETARKSWDVVLDANPLPNAVYFYVKNEYVQIDSLQKIEQDLKQNDYVSEVKYPEAVVSNLNENIRKISLGLLIVALIIAVSVIFLIDNTIRLAMFSNRFLIKTMQMVGATRQFISRPLTIRAIINGAISAAIAIVLIYILISVAEGFVPWLKVVRSSGTLFLLFFILFIIGISITFFSTYRSVSKYQRMKLDELY</sequence>
<comment type="similarity">
    <text evidence="1">Belongs to the ABC-4 integral membrane protein family. FtsX subfamily.</text>
</comment>
<dbReference type="RefSeq" id="WP_146789947.1">
    <property type="nucleotide sequence ID" value="NZ_BAABIO010000003.1"/>
</dbReference>
<dbReference type="InterPro" id="IPR004513">
    <property type="entry name" value="FtsX"/>
</dbReference>
<name>A0A5B8ULI3_9BACT</name>
<evidence type="ECO:0000313" key="5">
    <source>
        <dbReference type="Proteomes" id="UP000321204"/>
    </source>
</evidence>
<keyword evidence="2" id="KW-1133">Transmembrane helix</keyword>
<reference evidence="4 5" key="1">
    <citation type="journal article" date="2015" name="Int. J. Syst. Evol. Microbiol.">
        <title>Flavisolibacter ginsenosidimutans sp. nov., with ginsenoside-converting activity isolated from soil used for cultivating ginseng.</title>
        <authorList>
            <person name="Zhao Y."/>
            <person name="Liu Q."/>
            <person name="Kang M.S."/>
            <person name="Jin F."/>
            <person name="Yu H."/>
            <person name="Im W.T."/>
        </authorList>
    </citation>
    <scope>NUCLEOTIDE SEQUENCE [LARGE SCALE GENOMIC DNA]</scope>
    <source>
        <strain evidence="4 5">Gsoil 636</strain>
    </source>
</reference>
<protein>
    <recommendedName>
        <fullName evidence="1">Cell division protein FtsX</fullName>
    </recommendedName>
</protein>
<feature type="domain" description="FtsX extracellular" evidence="3">
    <location>
        <begin position="51"/>
        <end position="149"/>
    </location>
</feature>
<feature type="transmembrane region" description="Helical" evidence="2">
    <location>
        <begin position="221"/>
        <end position="240"/>
    </location>
</feature>
<dbReference type="Gene3D" id="3.30.70.3040">
    <property type="match status" value="1"/>
</dbReference>
<dbReference type="Proteomes" id="UP000321204">
    <property type="component" value="Chromosome"/>
</dbReference>
<keyword evidence="1" id="KW-0131">Cell cycle</keyword>
<keyword evidence="2" id="KW-0812">Transmembrane</keyword>
<evidence type="ECO:0000256" key="1">
    <source>
        <dbReference type="PIRNR" id="PIRNR003097"/>
    </source>
</evidence>
<evidence type="ECO:0000256" key="2">
    <source>
        <dbReference type="SAM" id="Phobius"/>
    </source>
</evidence>
<proteinExistence type="inferred from homology"/>
<dbReference type="PIRSF" id="PIRSF003097">
    <property type="entry name" value="FtsX"/>
    <property type="match status" value="1"/>
</dbReference>
<keyword evidence="1 2" id="KW-0472">Membrane</keyword>
<feature type="transmembrane region" description="Helical" evidence="2">
    <location>
        <begin position="260"/>
        <end position="279"/>
    </location>
</feature>
<accession>A0A5B8ULI3</accession>
<organism evidence="4 5">
    <name type="scientific">Flavisolibacter ginsenosidimutans</name>
    <dbReference type="NCBI Taxonomy" id="661481"/>
    <lineage>
        <taxon>Bacteria</taxon>
        <taxon>Pseudomonadati</taxon>
        <taxon>Bacteroidota</taxon>
        <taxon>Chitinophagia</taxon>
        <taxon>Chitinophagales</taxon>
        <taxon>Chitinophagaceae</taxon>
        <taxon>Flavisolibacter</taxon>
    </lineage>
</organism>
<dbReference type="GO" id="GO:0016020">
    <property type="term" value="C:membrane"/>
    <property type="evidence" value="ECO:0007669"/>
    <property type="project" value="InterPro"/>
</dbReference>
<feature type="transmembrane region" description="Helical" evidence="2">
    <location>
        <begin position="16"/>
        <end position="38"/>
    </location>
</feature>
<dbReference type="GO" id="GO:0051301">
    <property type="term" value="P:cell division"/>
    <property type="evidence" value="ECO:0007669"/>
    <property type="project" value="UniProtKB-KW"/>
</dbReference>
<keyword evidence="5" id="KW-1185">Reference proteome</keyword>
<dbReference type="KEGG" id="fgg:FSB75_17005"/>
<dbReference type="EMBL" id="CP042433">
    <property type="protein sequence ID" value="QEC57527.1"/>
    <property type="molecule type" value="Genomic_DNA"/>
</dbReference>
<keyword evidence="1" id="KW-1003">Cell membrane</keyword>
<evidence type="ECO:0000313" key="4">
    <source>
        <dbReference type="EMBL" id="QEC57527.1"/>
    </source>
</evidence>
<dbReference type="Pfam" id="PF18075">
    <property type="entry name" value="FtsX_ECD"/>
    <property type="match status" value="1"/>
</dbReference>
<dbReference type="PANTHER" id="PTHR47755">
    <property type="entry name" value="CELL DIVISION PROTEIN FTSX"/>
    <property type="match status" value="1"/>
</dbReference>